<proteinExistence type="predicted"/>
<reference evidence="1 2" key="1">
    <citation type="submission" date="2016-11" db="EMBL/GenBank/DDBJ databases">
        <authorList>
            <person name="Jaros S."/>
            <person name="Januszkiewicz K."/>
            <person name="Wedrychowicz H."/>
        </authorList>
    </citation>
    <scope>NUCLEOTIDE SEQUENCE [LARGE SCALE GENOMIC DNA]</scope>
    <source>
        <strain evidence="1 2">DSM 16917</strain>
    </source>
</reference>
<sequence>MEFPLVVTHKDIVLKLYNWMDYPRGRPARNVEAFDSNGELIWVIEDIGGGDTDCYTHISSTNGKLHVFNFMCYDCIIDEKSGKVLSKTFTK</sequence>
<dbReference type="InterPro" id="IPR058263">
    <property type="entry name" value="DUF7957"/>
</dbReference>
<dbReference type="Pfam" id="PF25857">
    <property type="entry name" value="DUF7957"/>
    <property type="match status" value="1"/>
</dbReference>
<evidence type="ECO:0008006" key="3">
    <source>
        <dbReference type="Google" id="ProtNLM"/>
    </source>
</evidence>
<gene>
    <name evidence="1" type="ORF">SAMN02745129_0820</name>
</gene>
<name>A0A1M5MYI0_9GAMM</name>
<dbReference type="STRING" id="299255.SAMN02745129_0820"/>
<organism evidence="1 2">
    <name type="scientific">Ferrimonas marina</name>
    <dbReference type="NCBI Taxonomy" id="299255"/>
    <lineage>
        <taxon>Bacteria</taxon>
        <taxon>Pseudomonadati</taxon>
        <taxon>Pseudomonadota</taxon>
        <taxon>Gammaproteobacteria</taxon>
        <taxon>Alteromonadales</taxon>
        <taxon>Ferrimonadaceae</taxon>
        <taxon>Ferrimonas</taxon>
    </lineage>
</organism>
<evidence type="ECO:0000313" key="2">
    <source>
        <dbReference type="Proteomes" id="UP000184268"/>
    </source>
</evidence>
<dbReference type="Proteomes" id="UP000184268">
    <property type="component" value="Unassembled WGS sequence"/>
</dbReference>
<dbReference type="EMBL" id="FQXG01000001">
    <property type="protein sequence ID" value="SHG81979.1"/>
    <property type="molecule type" value="Genomic_DNA"/>
</dbReference>
<dbReference type="AlphaFoldDB" id="A0A1M5MYI0"/>
<accession>A0A1M5MYI0</accession>
<protein>
    <recommendedName>
        <fullName evidence="3">Arylsulfotransferase (ASST)</fullName>
    </recommendedName>
</protein>
<keyword evidence="2" id="KW-1185">Reference proteome</keyword>
<evidence type="ECO:0000313" key="1">
    <source>
        <dbReference type="EMBL" id="SHG81979.1"/>
    </source>
</evidence>